<gene>
    <name evidence="2" type="ORF">GCM10009755_10220</name>
</gene>
<name>A0ABN2TAB3_9MICO</name>
<evidence type="ECO:0000313" key="3">
    <source>
        <dbReference type="Proteomes" id="UP001500755"/>
    </source>
</evidence>
<dbReference type="PANTHER" id="PTHR37943:SF1">
    <property type="entry name" value="PROTEIN VES"/>
    <property type="match status" value="1"/>
</dbReference>
<evidence type="ECO:0000313" key="2">
    <source>
        <dbReference type="EMBL" id="GAA2003215.1"/>
    </source>
</evidence>
<comment type="caution">
    <text evidence="2">The sequence shown here is derived from an EMBL/GenBank/DDBJ whole genome shotgun (WGS) entry which is preliminary data.</text>
</comment>
<feature type="region of interest" description="Disordered" evidence="1">
    <location>
        <begin position="223"/>
        <end position="255"/>
    </location>
</feature>
<dbReference type="PANTHER" id="PTHR37943">
    <property type="entry name" value="PROTEIN VES"/>
    <property type="match status" value="1"/>
</dbReference>
<proteinExistence type="predicted"/>
<accession>A0ABN2TAB3</accession>
<reference evidence="2 3" key="1">
    <citation type="journal article" date="2019" name="Int. J. Syst. Evol. Microbiol.">
        <title>The Global Catalogue of Microorganisms (GCM) 10K type strain sequencing project: providing services to taxonomists for standard genome sequencing and annotation.</title>
        <authorList>
            <consortium name="The Broad Institute Genomics Platform"/>
            <consortium name="The Broad Institute Genome Sequencing Center for Infectious Disease"/>
            <person name="Wu L."/>
            <person name="Ma J."/>
        </authorList>
    </citation>
    <scope>NUCLEOTIDE SEQUENCE [LARGE SCALE GENOMIC DNA]</scope>
    <source>
        <strain evidence="2 3">JCM 14546</strain>
    </source>
</reference>
<sequence>MWRVAVDFASTPAGPWKNGAGATTELVALEGSSEFVGSSALVDSSVCGDGEPVTVAPWRLSIASLREPAAFSALPGMARSFMPVGGSVVLRIDGVDTPVPERMVCRFSGDAAVELVSLDRSCHAVNLMSTHTSTAEVHVAYAPIVTGVGSGAVVEAEDSSLSADSGAASTGAPFAAVSLSDDTELRFSLLVPTTGSSSPGASHPKDTLVVVAPYVPLVLVPAEPAEPAEPGDTASAVDDSRATAALGTRPGTMES</sequence>
<organism evidence="2 3">
    <name type="scientific">Brevibacterium samyangense</name>
    <dbReference type="NCBI Taxonomy" id="366888"/>
    <lineage>
        <taxon>Bacteria</taxon>
        <taxon>Bacillati</taxon>
        <taxon>Actinomycetota</taxon>
        <taxon>Actinomycetes</taxon>
        <taxon>Micrococcales</taxon>
        <taxon>Brevibacteriaceae</taxon>
        <taxon>Brevibacterium</taxon>
    </lineage>
</organism>
<protein>
    <recommendedName>
        <fullName evidence="4">HutD protein</fullName>
    </recommendedName>
</protein>
<dbReference type="Proteomes" id="UP001500755">
    <property type="component" value="Unassembled WGS sequence"/>
</dbReference>
<dbReference type="InterPro" id="IPR010282">
    <property type="entry name" value="Uncharacterised_HutD/Ves"/>
</dbReference>
<dbReference type="Pfam" id="PF05962">
    <property type="entry name" value="HutD"/>
    <property type="match status" value="1"/>
</dbReference>
<dbReference type="InterPro" id="IPR014710">
    <property type="entry name" value="RmlC-like_jellyroll"/>
</dbReference>
<evidence type="ECO:0000256" key="1">
    <source>
        <dbReference type="SAM" id="MobiDB-lite"/>
    </source>
</evidence>
<dbReference type="InterPro" id="IPR011051">
    <property type="entry name" value="RmlC_Cupin_sf"/>
</dbReference>
<keyword evidence="3" id="KW-1185">Reference proteome</keyword>
<evidence type="ECO:0008006" key="4">
    <source>
        <dbReference type="Google" id="ProtNLM"/>
    </source>
</evidence>
<dbReference type="Gene3D" id="2.60.120.10">
    <property type="entry name" value="Jelly Rolls"/>
    <property type="match status" value="1"/>
</dbReference>
<dbReference type="SUPFAM" id="SSF51182">
    <property type="entry name" value="RmlC-like cupins"/>
    <property type="match status" value="1"/>
</dbReference>
<dbReference type="EMBL" id="BAAANO010000009">
    <property type="protein sequence ID" value="GAA2003215.1"/>
    <property type="molecule type" value="Genomic_DNA"/>
</dbReference>